<evidence type="ECO:0000313" key="8">
    <source>
        <dbReference type="Proteomes" id="UP000031971"/>
    </source>
</evidence>
<sequence length="289" mass="32163">MTKKELRQRLEALGARAIWALFAALPLDAASGLGGWLGRSIGPLLGGVNRTARKNLKSAFPEKSDAEIKAIIRAMWDNIGRVAGEFPHLHQIATQRVELVGTEYIDLLRDDGRPGIFISGHVGNWEINGAVAALHGLPLHLVYRAANNPYVEELYRKGRASVATTMIQKGPEGARQALITLKKGGHLGMLVDQKMNDGVPVPFFGRDAMTAPAQAAFATKFKCPLVPARVERLGGAHFRVTVYAPMDFPHTSDNHEDNRLLLVRINALLEEWIRERPDQWLWVHRRWPE</sequence>
<dbReference type="GO" id="GO:0009247">
    <property type="term" value="P:glycolipid biosynthetic process"/>
    <property type="evidence" value="ECO:0007669"/>
    <property type="project" value="UniProtKB-ARBA"/>
</dbReference>
<evidence type="ECO:0000256" key="5">
    <source>
        <dbReference type="ARBA" id="ARBA00023136"/>
    </source>
</evidence>
<reference evidence="7 8" key="1">
    <citation type="submission" date="2015-01" db="EMBL/GenBank/DDBJ databases">
        <title>Genome Sequence of Magnetospirillum magnetotacticum Strain MS-1.</title>
        <authorList>
            <person name="Marinov G.K."/>
            <person name="Smalley M.D."/>
            <person name="DeSalvo G."/>
        </authorList>
    </citation>
    <scope>NUCLEOTIDE SEQUENCE [LARGE SCALE GENOMIC DNA]</scope>
    <source>
        <strain evidence="7 8">MS-1</strain>
    </source>
</reference>
<evidence type="ECO:0000256" key="6">
    <source>
        <dbReference type="ARBA" id="ARBA00023315"/>
    </source>
</evidence>
<dbReference type="AlphaFoldDB" id="A0A0C2UXL9"/>
<protein>
    <submittedName>
        <fullName evidence="7">Lipid A biosynthesis lauroyl acyltransferase</fullName>
    </submittedName>
</protein>
<organism evidence="7 8">
    <name type="scientific">Paramagnetospirillum magnetotacticum MS-1</name>
    <dbReference type="NCBI Taxonomy" id="272627"/>
    <lineage>
        <taxon>Bacteria</taxon>
        <taxon>Pseudomonadati</taxon>
        <taxon>Pseudomonadota</taxon>
        <taxon>Alphaproteobacteria</taxon>
        <taxon>Rhodospirillales</taxon>
        <taxon>Magnetospirillaceae</taxon>
        <taxon>Paramagnetospirillum</taxon>
    </lineage>
</organism>
<proteinExistence type="predicted"/>
<dbReference type="RefSeq" id="WP_009870487.1">
    <property type="nucleotide sequence ID" value="NZ_JXSL01000030.1"/>
</dbReference>
<dbReference type="InterPro" id="IPR004960">
    <property type="entry name" value="LipA_acyltrans"/>
</dbReference>
<keyword evidence="6 7" id="KW-0012">Acyltransferase</keyword>
<evidence type="ECO:0000256" key="4">
    <source>
        <dbReference type="ARBA" id="ARBA00022679"/>
    </source>
</evidence>
<keyword evidence="4 7" id="KW-0808">Transferase</keyword>
<dbReference type="OrthoDB" id="9801955at2"/>
<dbReference type="STRING" id="272627.CCC_00627"/>
<dbReference type="PIRSF" id="PIRSF026649">
    <property type="entry name" value="MsbB"/>
    <property type="match status" value="1"/>
</dbReference>
<comment type="caution">
    <text evidence="7">The sequence shown here is derived from an EMBL/GenBank/DDBJ whole genome shotgun (WGS) entry which is preliminary data.</text>
</comment>
<keyword evidence="5" id="KW-0472">Membrane</keyword>
<keyword evidence="2" id="KW-1003">Cell membrane</keyword>
<keyword evidence="8" id="KW-1185">Reference proteome</keyword>
<comment type="subcellular location">
    <subcellularLocation>
        <location evidence="1">Cell inner membrane</location>
    </subcellularLocation>
</comment>
<dbReference type="Proteomes" id="UP000031971">
    <property type="component" value="Unassembled WGS sequence"/>
</dbReference>
<dbReference type="EMBL" id="JXSL01000030">
    <property type="protein sequence ID" value="KIL97566.1"/>
    <property type="molecule type" value="Genomic_DNA"/>
</dbReference>
<dbReference type="GO" id="GO:0005886">
    <property type="term" value="C:plasma membrane"/>
    <property type="evidence" value="ECO:0007669"/>
    <property type="project" value="UniProtKB-SubCell"/>
</dbReference>
<gene>
    <name evidence="7" type="ORF">CCC_00627</name>
</gene>
<evidence type="ECO:0000256" key="3">
    <source>
        <dbReference type="ARBA" id="ARBA00022519"/>
    </source>
</evidence>
<evidence type="ECO:0000256" key="2">
    <source>
        <dbReference type="ARBA" id="ARBA00022475"/>
    </source>
</evidence>
<dbReference type="PANTHER" id="PTHR30606:SF9">
    <property type="entry name" value="LIPID A BIOSYNTHESIS LAUROYLTRANSFERASE"/>
    <property type="match status" value="1"/>
</dbReference>
<keyword evidence="3" id="KW-0997">Cell inner membrane</keyword>
<dbReference type="Pfam" id="PF03279">
    <property type="entry name" value="Lip_A_acyltrans"/>
    <property type="match status" value="1"/>
</dbReference>
<dbReference type="PANTHER" id="PTHR30606">
    <property type="entry name" value="LIPID A BIOSYNTHESIS LAUROYL ACYLTRANSFERASE"/>
    <property type="match status" value="1"/>
</dbReference>
<name>A0A0C2UXL9_PARME</name>
<dbReference type="GO" id="GO:0016746">
    <property type="term" value="F:acyltransferase activity"/>
    <property type="evidence" value="ECO:0007669"/>
    <property type="project" value="UniProtKB-KW"/>
</dbReference>
<dbReference type="CDD" id="cd07984">
    <property type="entry name" value="LPLAT_LABLAT-like"/>
    <property type="match status" value="1"/>
</dbReference>
<evidence type="ECO:0000256" key="1">
    <source>
        <dbReference type="ARBA" id="ARBA00004533"/>
    </source>
</evidence>
<evidence type="ECO:0000313" key="7">
    <source>
        <dbReference type="EMBL" id="KIL97566.1"/>
    </source>
</evidence>
<accession>A0A0C2UXL9</accession>